<organism evidence="6 7">
    <name type="scientific">Sinosporangium siamense</name>
    <dbReference type="NCBI Taxonomy" id="1367973"/>
    <lineage>
        <taxon>Bacteria</taxon>
        <taxon>Bacillati</taxon>
        <taxon>Actinomycetota</taxon>
        <taxon>Actinomycetes</taxon>
        <taxon>Streptosporangiales</taxon>
        <taxon>Streptosporangiaceae</taxon>
        <taxon>Sinosporangium</taxon>
    </lineage>
</organism>
<dbReference type="InterPro" id="IPR013563">
    <property type="entry name" value="Oligopep_ABC_C"/>
</dbReference>
<dbReference type="InterPro" id="IPR017871">
    <property type="entry name" value="ABC_transporter-like_CS"/>
</dbReference>
<comment type="caution">
    <text evidence="6">The sequence shown here is derived from an EMBL/GenBank/DDBJ whole genome shotgun (WGS) entry which is preliminary data.</text>
</comment>
<keyword evidence="2" id="KW-0813">Transport</keyword>
<keyword evidence="4" id="KW-0067">ATP-binding</keyword>
<dbReference type="PANTHER" id="PTHR43776">
    <property type="entry name" value="TRANSPORT ATP-BINDING PROTEIN"/>
    <property type="match status" value="1"/>
</dbReference>
<evidence type="ECO:0000313" key="7">
    <source>
        <dbReference type="Proteomes" id="UP000606172"/>
    </source>
</evidence>
<dbReference type="Pfam" id="PF00005">
    <property type="entry name" value="ABC_tran"/>
    <property type="match status" value="1"/>
</dbReference>
<sequence>MRAVDGVSLDIARRETFGLLGESGSGKSTLIRCVLRLLEPTSGEVRFDGAGVRALKPGELRRLRARMQVLFQDPYSSIDPRMTVRDIVAEPLKVHRADARSGHRETVDDLLRAVGLDPASADRKPHAFSGGQRQRVALARALVLQPDFVVLDEPVSALDVSVQAQIVNLLRDLQRRMSLTYLVVLHDLAIARYLCDRVAVMHRGAVVEIGPATDVLDHPLHPYTRALVAAVPGRGLLGAGEAAARWAARERTDTAYELRQVGPDRWVAGGGDGGQGAEELVRR</sequence>
<dbReference type="GO" id="GO:0055085">
    <property type="term" value="P:transmembrane transport"/>
    <property type="evidence" value="ECO:0007669"/>
    <property type="project" value="UniProtKB-ARBA"/>
</dbReference>
<dbReference type="PROSITE" id="PS00211">
    <property type="entry name" value="ABC_TRANSPORTER_1"/>
    <property type="match status" value="1"/>
</dbReference>
<dbReference type="SUPFAM" id="SSF52540">
    <property type="entry name" value="P-loop containing nucleoside triphosphate hydrolases"/>
    <property type="match status" value="1"/>
</dbReference>
<dbReference type="GO" id="GO:0016887">
    <property type="term" value="F:ATP hydrolysis activity"/>
    <property type="evidence" value="ECO:0007669"/>
    <property type="project" value="InterPro"/>
</dbReference>
<dbReference type="InterPro" id="IPR050319">
    <property type="entry name" value="ABC_transp_ATP-bind"/>
</dbReference>
<protein>
    <recommendedName>
        <fullName evidence="5">ABC transporter domain-containing protein</fullName>
    </recommendedName>
</protein>
<dbReference type="GO" id="GO:0005524">
    <property type="term" value="F:ATP binding"/>
    <property type="evidence" value="ECO:0007669"/>
    <property type="project" value="UniProtKB-KW"/>
</dbReference>
<keyword evidence="3" id="KW-0547">Nucleotide-binding</keyword>
<dbReference type="CDD" id="cd03257">
    <property type="entry name" value="ABC_NikE_OppD_transporters"/>
    <property type="match status" value="1"/>
</dbReference>
<evidence type="ECO:0000259" key="5">
    <source>
        <dbReference type="PROSITE" id="PS50893"/>
    </source>
</evidence>
<dbReference type="Proteomes" id="UP000606172">
    <property type="component" value="Unassembled WGS sequence"/>
</dbReference>
<dbReference type="InterPro" id="IPR027417">
    <property type="entry name" value="P-loop_NTPase"/>
</dbReference>
<dbReference type="InterPro" id="IPR003593">
    <property type="entry name" value="AAA+_ATPase"/>
</dbReference>
<dbReference type="PANTHER" id="PTHR43776:SF7">
    <property type="entry name" value="D,D-DIPEPTIDE TRANSPORT ATP-BINDING PROTEIN DDPF-RELATED"/>
    <property type="match status" value="1"/>
</dbReference>
<evidence type="ECO:0000256" key="1">
    <source>
        <dbReference type="ARBA" id="ARBA00005417"/>
    </source>
</evidence>
<evidence type="ECO:0000313" key="6">
    <source>
        <dbReference type="EMBL" id="GII95337.1"/>
    </source>
</evidence>
<dbReference type="GO" id="GO:0015833">
    <property type="term" value="P:peptide transport"/>
    <property type="evidence" value="ECO:0007669"/>
    <property type="project" value="InterPro"/>
</dbReference>
<dbReference type="Gene3D" id="3.40.50.300">
    <property type="entry name" value="P-loop containing nucleotide triphosphate hydrolases"/>
    <property type="match status" value="1"/>
</dbReference>
<evidence type="ECO:0000256" key="3">
    <source>
        <dbReference type="ARBA" id="ARBA00022741"/>
    </source>
</evidence>
<accession>A0A919RLD4</accession>
<dbReference type="InterPro" id="IPR003439">
    <property type="entry name" value="ABC_transporter-like_ATP-bd"/>
</dbReference>
<proteinExistence type="inferred from homology"/>
<evidence type="ECO:0000256" key="2">
    <source>
        <dbReference type="ARBA" id="ARBA00022448"/>
    </source>
</evidence>
<dbReference type="Pfam" id="PF08352">
    <property type="entry name" value="oligo_HPY"/>
    <property type="match status" value="1"/>
</dbReference>
<gene>
    <name evidence="6" type="ORF">Ssi02_55680</name>
</gene>
<name>A0A919RLD4_9ACTN</name>
<dbReference type="AlphaFoldDB" id="A0A919RLD4"/>
<keyword evidence="7" id="KW-1185">Reference proteome</keyword>
<reference evidence="6" key="1">
    <citation type="submission" date="2021-01" db="EMBL/GenBank/DDBJ databases">
        <title>Whole genome shotgun sequence of Sinosporangium siamense NBRC 109515.</title>
        <authorList>
            <person name="Komaki H."/>
            <person name="Tamura T."/>
        </authorList>
    </citation>
    <scope>NUCLEOTIDE SEQUENCE</scope>
    <source>
        <strain evidence="6">NBRC 109515</strain>
    </source>
</reference>
<feature type="domain" description="ABC transporter" evidence="5">
    <location>
        <begin position="1"/>
        <end position="228"/>
    </location>
</feature>
<comment type="similarity">
    <text evidence="1">Belongs to the ABC transporter superfamily.</text>
</comment>
<dbReference type="SMART" id="SM00382">
    <property type="entry name" value="AAA"/>
    <property type="match status" value="1"/>
</dbReference>
<evidence type="ECO:0000256" key="4">
    <source>
        <dbReference type="ARBA" id="ARBA00022840"/>
    </source>
</evidence>
<dbReference type="PROSITE" id="PS50893">
    <property type="entry name" value="ABC_TRANSPORTER_2"/>
    <property type="match status" value="1"/>
</dbReference>
<dbReference type="EMBL" id="BOOW01000035">
    <property type="protein sequence ID" value="GII95337.1"/>
    <property type="molecule type" value="Genomic_DNA"/>
</dbReference>